<dbReference type="Proteomes" id="UP000298218">
    <property type="component" value="Unassembled WGS sequence"/>
</dbReference>
<dbReference type="RefSeq" id="WP_134173321.1">
    <property type="nucleotide sequence ID" value="NZ_SODI01000001.1"/>
</dbReference>
<dbReference type="OrthoDB" id="5124578at2"/>
<evidence type="ECO:0000313" key="2">
    <source>
        <dbReference type="Proteomes" id="UP000298218"/>
    </source>
</evidence>
<name>A0A4Y8KMS4_9MICO</name>
<gene>
    <name evidence="1" type="ORF">E3T53_13930</name>
</gene>
<protein>
    <submittedName>
        <fullName evidence="1">Uncharacterized protein</fullName>
    </submittedName>
</protein>
<evidence type="ECO:0000313" key="1">
    <source>
        <dbReference type="EMBL" id="TFD76303.1"/>
    </source>
</evidence>
<comment type="caution">
    <text evidence="1">The sequence shown here is derived from an EMBL/GenBank/DDBJ whole genome shotgun (WGS) entry which is preliminary data.</text>
</comment>
<reference evidence="1 2" key="1">
    <citation type="submission" date="2019-03" db="EMBL/GenBank/DDBJ databases">
        <title>Genomics of glacier-inhabiting Cryobacterium strains.</title>
        <authorList>
            <person name="Liu Q."/>
            <person name="Xin Y.-H."/>
        </authorList>
    </citation>
    <scope>NUCLEOTIDE SEQUENCE [LARGE SCALE GENOMIC DNA]</scope>
    <source>
        <strain evidence="1 2">CGMCC 1.4292</strain>
    </source>
</reference>
<accession>A0A4Y8KMS4</accession>
<keyword evidence="2" id="KW-1185">Reference proteome</keyword>
<dbReference type="AlphaFoldDB" id="A0A4Y8KMS4"/>
<dbReference type="EMBL" id="SOHQ01000038">
    <property type="protein sequence ID" value="TFD76303.1"/>
    <property type="molecule type" value="Genomic_DNA"/>
</dbReference>
<sequence length="170" mass="17913">MKNTVWFLCGFLISLIYVLLTGFLSIQIVGLAGGAVFDLGNQLVAVTEPNAGLLQVLTIAVASGAVLWVLTVAIRRQRSAARFVFRVGFGLGTVAQVVASVTLLVQGFTVMNLNRGPAPWLEGWITEGGSNSAVHVVLIVTFYLLVKSVLAARRGDVEGNDTANPAGSVD</sequence>
<organism evidence="1 2">
    <name type="scientific">Cryobacterium psychrophilum</name>
    <dbReference type="NCBI Taxonomy" id="41988"/>
    <lineage>
        <taxon>Bacteria</taxon>
        <taxon>Bacillati</taxon>
        <taxon>Actinomycetota</taxon>
        <taxon>Actinomycetes</taxon>
        <taxon>Micrococcales</taxon>
        <taxon>Microbacteriaceae</taxon>
        <taxon>Cryobacterium</taxon>
    </lineage>
</organism>
<proteinExistence type="predicted"/>